<sequence length="228" mass="27090">MPERDYYIMKFKQILPHIYHIHMELCYDLAMHFWRYQEYYENPTFKGRIIPLIDYMESYAKSEGEGVFSYPDDWSGFNVPSDILIEVSDAELPDLNKYDIRMRTLINAIRKKEKDHKFYFIGTCGDDEHLDSTLDHEISHGLYHIDDEYREVMDELIDAMPRKNFEAVWEGLMEMGYHAATVQDEIHAYASTGLDAEIKKHLPPSVCKPFIKAYKEQRKKWAKRTKGK</sequence>
<proteinExistence type="predicted"/>
<dbReference type="AlphaFoldDB" id="A0A0F9DYC9"/>
<protein>
    <submittedName>
        <fullName evidence="1">Uncharacterized protein</fullName>
    </submittedName>
</protein>
<reference evidence="1" key="1">
    <citation type="journal article" date="2015" name="Nature">
        <title>Complex archaea that bridge the gap between prokaryotes and eukaryotes.</title>
        <authorList>
            <person name="Spang A."/>
            <person name="Saw J.H."/>
            <person name="Jorgensen S.L."/>
            <person name="Zaremba-Niedzwiedzka K."/>
            <person name="Martijn J."/>
            <person name="Lind A.E."/>
            <person name="van Eijk R."/>
            <person name="Schleper C."/>
            <person name="Guy L."/>
            <person name="Ettema T.J."/>
        </authorList>
    </citation>
    <scope>NUCLEOTIDE SEQUENCE</scope>
</reference>
<evidence type="ECO:0000313" key="1">
    <source>
        <dbReference type="EMBL" id="KKL22691.1"/>
    </source>
</evidence>
<name>A0A0F9DYC9_9ZZZZ</name>
<gene>
    <name evidence="1" type="ORF">LCGC14_2432910</name>
</gene>
<comment type="caution">
    <text evidence="1">The sequence shown here is derived from an EMBL/GenBank/DDBJ whole genome shotgun (WGS) entry which is preliminary data.</text>
</comment>
<accession>A0A0F9DYC9</accession>
<organism evidence="1">
    <name type="scientific">marine sediment metagenome</name>
    <dbReference type="NCBI Taxonomy" id="412755"/>
    <lineage>
        <taxon>unclassified sequences</taxon>
        <taxon>metagenomes</taxon>
        <taxon>ecological metagenomes</taxon>
    </lineage>
</organism>
<dbReference type="EMBL" id="LAZR01037254">
    <property type="protein sequence ID" value="KKL22691.1"/>
    <property type="molecule type" value="Genomic_DNA"/>
</dbReference>